<sequence>MAGHCWFERPLLGAYLDGETAGGPGGVLSGETETLRLTALDTGT</sequence>
<dbReference type="RefSeq" id="WP_264201209.1">
    <property type="nucleotide sequence ID" value="NZ_BMTC01000001.1"/>
</dbReference>
<name>A0ABQ3QDP4_9ACTN</name>
<organism evidence="1 2">
    <name type="scientific">Streptomyces daghestanicus</name>
    <dbReference type="NCBI Taxonomy" id="66885"/>
    <lineage>
        <taxon>Bacteria</taxon>
        <taxon>Bacillati</taxon>
        <taxon>Actinomycetota</taxon>
        <taxon>Actinomycetes</taxon>
        <taxon>Kitasatosporales</taxon>
        <taxon>Streptomycetaceae</taxon>
        <taxon>Streptomyces</taxon>
    </lineage>
</organism>
<dbReference type="EMBL" id="BNDX01000018">
    <property type="protein sequence ID" value="GHI35375.1"/>
    <property type="molecule type" value="Genomic_DNA"/>
</dbReference>
<comment type="caution">
    <text evidence="1">The sequence shown here is derived from an EMBL/GenBank/DDBJ whole genome shotgun (WGS) entry which is preliminary data.</text>
</comment>
<reference evidence="1" key="1">
    <citation type="submission" date="2024-05" db="EMBL/GenBank/DDBJ databases">
        <title>Whole genome shotgun sequence of Streptomyces daghestanicus NBRC 12762.</title>
        <authorList>
            <person name="Komaki H."/>
            <person name="Tamura T."/>
        </authorList>
    </citation>
    <scope>NUCLEOTIDE SEQUENCE</scope>
    <source>
        <strain evidence="1">NBRC 12762</strain>
    </source>
</reference>
<gene>
    <name evidence="1" type="ORF">Sdagh_71050</name>
</gene>
<evidence type="ECO:0000313" key="2">
    <source>
        <dbReference type="Proteomes" id="UP001052655"/>
    </source>
</evidence>
<evidence type="ECO:0000313" key="1">
    <source>
        <dbReference type="EMBL" id="GHI35375.1"/>
    </source>
</evidence>
<accession>A0ABQ3QDP4</accession>
<keyword evidence="2" id="KW-1185">Reference proteome</keyword>
<protein>
    <submittedName>
        <fullName evidence="1">Uncharacterized protein</fullName>
    </submittedName>
</protein>
<dbReference type="Proteomes" id="UP001052655">
    <property type="component" value="Unassembled WGS sequence"/>
</dbReference>
<proteinExistence type="predicted"/>